<dbReference type="Proteomes" id="UP001498398">
    <property type="component" value="Unassembled WGS sequence"/>
</dbReference>
<evidence type="ECO:0000313" key="2">
    <source>
        <dbReference type="Proteomes" id="UP001498398"/>
    </source>
</evidence>
<gene>
    <name evidence="1" type="ORF">VKT23_020692</name>
</gene>
<protein>
    <submittedName>
        <fullName evidence="1">Uncharacterized protein</fullName>
    </submittedName>
</protein>
<reference evidence="1 2" key="1">
    <citation type="submission" date="2024-01" db="EMBL/GenBank/DDBJ databases">
        <title>A draft genome for the cacao thread blight pathogen Marasmiellus scandens.</title>
        <authorList>
            <person name="Baruah I.K."/>
            <person name="Leung J."/>
            <person name="Bukari Y."/>
            <person name="Amoako-Attah I."/>
            <person name="Meinhardt L.W."/>
            <person name="Bailey B.A."/>
            <person name="Cohen S.P."/>
        </authorList>
    </citation>
    <scope>NUCLEOTIDE SEQUENCE [LARGE SCALE GENOMIC DNA]</scope>
    <source>
        <strain evidence="1 2">GH-19</strain>
    </source>
</reference>
<evidence type="ECO:0000313" key="1">
    <source>
        <dbReference type="EMBL" id="KAK7433588.1"/>
    </source>
</evidence>
<dbReference type="EMBL" id="JBANRG010000149">
    <property type="protein sequence ID" value="KAK7433588.1"/>
    <property type="molecule type" value="Genomic_DNA"/>
</dbReference>
<organism evidence="1 2">
    <name type="scientific">Marasmiellus scandens</name>
    <dbReference type="NCBI Taxonomy" id="2682957"/>
    <lineage>
        <taxon>Eukaryota</taxon>
        <taxon>Fungi</taxon>
        <taxon>Dikarya</taxon>
        <taxon>Basidiomycota</taxon>
        <taxon>Agaricomycotina</taxon>
        <taxon>Agaricomycetes</taxon>
        <taxon>Agaricomycetidae</taxon>
        <taxon>Agaricales</taxon>
        <taxon>Marasmiineae</taxon>
        <taxon>Omphalotaceae</taxon>
        <taxon>Marasmiellus</taxon>
    </lineage>
</organism>
<name>A0ABR1IIR4_9AGAR</name>
<proteinExistence type="predicted"/>
<accession>A0ABR1IIR4</accession>
<keyword evidence="2" id="KW-1185">Reference proteome</keyword>
<comment type="caution">
    <text evidence="1">The sequence shown here is derived from an EMBL/GenBank/DDBJ whole genome shotgun (WGS) entry which is preliminary data.</text>
</comment>
<sequence length="226" mass="25120">MQTPYGQLEKTLLYGASFRQWLLRPDCPPLLTYCLKLLDKTYSYVKRGYSTADRDNLLDNTDGEGQEDIYALAKGHELPDTSRWLLSTPPSPELLAACGCHDLEKIRCFSRITAPRGFYTIPSAKAVGNSYICFKDGNSWSAGQIQHIFDIGDGNIQMAIKHCVLLNLVARTDPFSAFLSHGFEAKMVSSAFRNKLDIVKQNGILGHAARWELGDGKAVVLNLSMV</sequence>